<gene>
    <name evidence="2" type="ORF">PIB30_069439</name>
</gene>
<evidence type="ECO:0000313" key="2">
    <source>
        <dbReference type="EMBL" id="MED6186720.1"/>
    </source>
</evidence>
<proteinExistence type="predicted"/>
<name>A0ABU6WLL1_9FABA</name>
<sequence>MMAFPRRSSLPDSPPPLLCVIIARSAAQKGINTEDEGGGNWGSAEGDEELKPKANKVWRVGTKYGVEDVNNAEEIRRHIYLEDEAHKTTDDESKTMRKRGRKKKANNKAEPQSESHIPLVLEEEEKE</sequence>
<reference evidence="2 3" key="1">
    <citation type="journal article" date="2023" name="Plants (Basel)">
        <title>Bridging the Gap: Combining Genomics and Transcriptomics Approaches to Understand Stylosanthes scabra, an Orphan Legume from the Brazilian Caatinga.</title>
        <authorList>
            <person name="Ferreira-Neto J.R.C."/>
            <person name="da Silva M.D."/>
            <person name="Binneck E."/>
            <person name="de Melo N.F."/>
            <person name="da Silva R.H."/>
            <person name="de Melo A.L.T.M."/>
            <person name="Pandolfi V."/>
            <person name="Bustamante F.O."/>
            <person name="Brasileiro-Vidal A.C."/>
            <person name="Benko-Iseppon A.M."/>
        </authorList>
    </citation>
    <scope>NUCLEOTIDE SEQUENCE [LARGE SCALE GENOMIC DNA]</scope>
    <source>
        <tissue evidence="2">Leaves</tissue>
    </source>
</reference>
<comment type="caution">
    <text evidence="2">The sequence shown here is derived from an EMBL/GenBank/DDBJ whole genome shotgun (WGS) entry which is preliminary data.</text>
</comment>
<evidence type="ECO:0000256" key="1">
    <source>
        <dbReference type="SAM" id="MobiDB-lite"/>
    </source>
</evidence>
<organism evidence="2 3">
    <name type="scientific">Stylosanthes scabra</name>
    <dbReference type="NCBI Taxonomy" id="79078"/>
    <lineage>
        <taxon>Eukaryota</taxon>
        <taxon>Viridiplantae</taxon>
        <taxon>Streptophyta</taxon>
        <taxon>Embryophyta</taxon>
        <taxon>Tracheophyta</taxon>
        <taxon>Spermatophyta</taxon>
        <taxon>Magnoliopsida</taxon>
        <taxon>eudicotyledons</taxon>
        <taxon>Gunneridae</taxon>
        <taxon>Pentapetalae</taxon>
        <taxon>rosids</taxon>
        <taxon>fabids</taxon>
        <taxon>Fabales</taxon>
        <taxon>Fabaceae</taxon>
        <taxon>Papilionoideae</taxon>
        <taxon>50 kb inversion clade</taxon>
        <taxon>dalbergioids sensu lato</taxon>
        <taxon>Dalbergieae</taxon>
        <taxon>Pterocarpus clade</taxon>
        <taxon>Stylosanthes</taxon>
    </lineage>
</organism>
<dbReference type="EMBL" id="JASCZI010182005">
    <property type="protein sequence ID" value="MED6186720.1"/>
    <property type="molecule type" value="Genomic_DNA"/>
</dbReference>
<dbReference type="Proteomes" id="UP001341840">
    <property type="component" value="Unassembled WGS sequence"/>
</dbReference>
<keyword evidence="3" id="KW-1185">Reference proteome</keyword>
<protein>
    <submittedName>
        <fullName evidence="2">Uncharacterized protein</fullName>
    </submittedName>
</protein>
<feature type="compositionally biased region" description="Basic and acidic residues" evidence="1">
    <location>
        <begin position="82"/>
        <end position="95"/>
    </location>
</feature>
<feature type="compositionally biased region" description="Basic residues" evidence="1">
    <location>
        <begin position="96"/>
        <end position="106"/>
    </location>
</feature>
<feature type="region of interest" description="Disordered" evidence="1">
    <location>
        <begin position="82"/>
        <end position="127"/>
    </location>
</feature>
<accession>A0ABU6WLL1</accession>
<evidence type="ECO:0000313" key="3">
    <source>
        <dbReference type="Proteomes" id="UP001341840"/>
    </source>
</evidence>
<feature type="region of interest" description="Disordered" evidence="1">
    <location>
        <begin position="29"/>
        <end position="52"/>
    </location>
</feature>